<gene>
    <name evidence="2" type="ORF">B9Q11_00630</name>
</gene>
<dbReference type="PANTHER" id="PTHR13939">
    <property type="entry name" value="NICOTINAMIDE-NUCLEOTIDE AMIDOHYDROLASE PNCC"/>
    <property type="match status" value="1"/>
</dbReference>
<dbReference type="Pfam" id="PF00994">
    <property type="entry name" value="MoCF_biosynth"/>
    <property type="match status" value="1"/>
</dbReference>
<dbReference type="AlphaFoldDB" id="A0A2R6BMN7"/>
<proteinExistence type="predicted"/>
<comment type="caution">
    <text evidence="2">The sequence shown here is derived from an EMBL/GenBank/DDBJ whole genome shotgun (WGS) entry which is preliminary data.</text>
</comment>
<name>A0A2R6BMN7_9ARCH</name>
<protein>
    <recommendedName>
        <fullName evidence="1">MoaB/Mog domain-containing protein</fullName>
    </recommendedName>
</protein>
<dbReference type="PANTHER" id="PTHR13939:SF0">
    <property type="entry name" value="NMN AMIDOHYDROLASE-LIKE PROTEIN YFAY"/>
    <property type="match status" value="1"/>
</dbReference>
<dbReference type="Gene3D" id="3.40.980.10">
    <property type="entry name" value="MoaB/Mog-like domain"/>
    <property type="match status" value="1"/>
</dbReference>
<dbReference type="Proteomes" id="UP000240381">
    <property type="component" value="Unassembled WGS sequence"/>
</dbReference>
<feature type="domain" description="MoaB/Mog" evidence="1">
    <location>
        <begin position="8"/>
        <end position="84"/>
    </location>
</feature>
<dbReference type="InterPro" id="IPR050101">
    <property type="entry name" value="CinA"/>
</dbReference>
<dbReference type="SUPFAM" id="SSF53218">
    <property type="entry name" value="Molybdenum cofactor biosynthesis proteins"/>
    <property type="match status" value="1"/>
</dbReference>
<dbReference type="EMBL" id="NEXM01000011">
    <property type="protein sequence ID" value="PSN99728.1"/>
    <property type="molecule type" value="Genomic_DNA"/>
</dbReference>
<reference evidence="2 3" key="1">
    <citation type="submission" date="2017-04" db="EMBL/GenBank/DDBJ databases">
        <title>Novel microbial lineages endemic to geothermal iron-oxide mats fill important gaps in the evolutionary history of Archaea.</title>
        <authorList>
            <person name="Jay Z.J."/>
            <person name="Beam J.P."/>
            <person name="Dlakic M."/>
            <person name="Rusch D.B."/>
            <person name="Kozubal M.A."/>
            <person name="Inskeep W.P."/>
        </authorList>
    </citation>
    <scope>NUCLEOTIDE SEQUENCE [LARGE SCALE GENOMIC DNA]</scope>
    <source>
        <strain evidence="2">ECH_B_SAG-F08</strain>
    </source>
</reference>
<evidence type="ECO:0000313" key="2">
    <source>
        <dbReference type="EMBL" id="PSN99728.1"/>
    </source>
</evidence>
<sequence length="174" mass="19189">MSKGLSLDCVINEEALKMIEQKYSSLNLPITPERKKMAELPRGSKVLRNPVGTAPGFAVKKGDFLVVGFPGVPQELKEMFKLYADELFPPKGEMVEFFVKARGVPESSAAPVVERLVKANPFLYIKSHPQSSEGSSYIEFHVYSVTSDPRIKSACERVAKELASELIKMGAVIV</sequence>
<dbReference type="InterPro" id="IPR001453">
    <property type="entry name" value="MoaB/Mog_dom"/>
</dbReference>
<dbReference type="InterPro" id="IPR036425">
    <property type="entry name" value="MoaB/Mog-like_dom_sf"/>
</dbReference>
<organism evidence="2 3">
    <name type="scientific">Candidatus Marsarchaeota G2 archaeon ECH_B_SAG-F08</name>
    <dbReference type="NCBI Taxonomy" id="1978165"/>
    <lineage>
        <taxon>Archaea</taxon>
        <taxon>Candidatus Marsarchaeota</taxon>
        <taxon>Candidatus Marsarchaeota group 2</taxon>
    </lineage>
</organism>
<evidence type="ECO:0000259" key="1">
    <source>
        <dbReference type="Pfam" id="PF00994"/>
    </source>
</evidence>
<accession>A0A2R6BMN7</accession>
<evidence type="ECO:0000313" key="3">
    <source>
        <dbReference type="Proteomes" id="UP000240381"/>
    </source>
</evidence>